<comment type="caution">
    <text evidence="10">The sequence shown here is derived from an EMBL/GenBank/DDBJ whole genome shotgun (WGS) entry which is preliminary data.</text>
</comment>
<dbReference type="GO" id="GO:0008308">
    <property type="term" value="F:voltage-gated monoatomic anion channel activity"/>
    <property type="evidence" value="ECO:0007669"/>
    <property type="project" value="InterPro"/>
</dbReference>
<evidence type="ECO:0000256" key="1">
    <source>
        <dbReference type="ARBA" id="ARBA00004651"/>
    </source>
</evidence>
<evidence type="ECO:0000256" key="9">
    <source>
        <dbReference type="SAM" id="Phobius"/>
    </source>
</evidence>
<dbReference type="PANTHER" id="PTHR31269:SF22">
    <property type="entry name" value="OS01G0247700 PROTEIN"/>
    <property type="match status" value="1"/>
</dbReference>
<dbReference type="InterPro" id="IPR004695">
    <property type="entry name" value="SLAC1/Mae1/Ssu1/TehA"/>
</dbReference>
<keyword evidence="6 9" id="KW-1133">Transmembrane helix</keyword>
<dbReference type="InterPro" id="IPR030183">
    <property type="entry name" value="SLAC/SLAH"/>
</dbReference>
<keyword evidence="5 9" id="KW-0812">Transmembrane</keyword>
<evidence type="ECO:0000256" key="7">
    <source>
        <dbReference type="ARBA" id="ARBA00023065"/>
    </source>
</evidence>
<comment type="subcellular location">
    <subcellularLocation>
        <location evidence="1">Cell membrane</location>
        <topology evidence="1">Multi-pass membrane protein</topology>
    </subcellularLocation>
</comment>
<feature type="transmembrane region" description="Helical" evidence="9">
    <location>
        <begin position="47"/>
        <end position="65"/>
    </location>
</feature>
<feature type="transmembrane region" description="Helical" evidence="9">
    <location>
        <begin position="172"/>
        <end position="190"/>
    </location>
</feature>
<dbReference type="AlphaFoldDB" id="A0AAE0CR79"/>
<keyword evidence="11" id="KW-1185">Reference proteome</keyword>
<dbReference type="Pfam" id="PF03595">
    <property type="entry name" value="SLAC1"/>
    <property type="match status" value="1"/>
</dbReference>
<name>A0AAE0CR79_9ROSI</name>
<reference evidence="10" key="1">
    <citation type="journal article" date="2023" name="Plant J.">
        <title>Genome sequences and population genomics provide insights into the demographic history, inbreeding, and mutation load of two 'living fossil' tree species of Dipteronia.</title>
        <authorList>
            <person name="Feng Y."/>
            <person name="Comes H.P."/>
            <person name="Chen J."/>
            <person name="Zhu S."/>
            <person name="Lu R."/>
            <person name="Zhang X."/>
            <person name="Li P."/>
            <person name="Qiu J."/>
            <person name="Olsen K.M."/>
            <person name="Qiu Y."/>
        </authorList>
    </citation>
    <scope>NUCLEOTIDE SEQUENCE</scope>
    <source>
        <strain evidence="10">KIB01</strain>
    </source>
</reference>
<organism evidence="10 11">
    <name type="scientific">Dipteronia dyeriana</name>
    <dbReference type="NCBI Taxonomy" id="168575"/>
    <lineage>
        <taxon>Eukaryota</taxon>
        <taxon>Viridiplantae</taxon>
        <taxon>Streptophyta</taxon>
        <taxon>Embryophyta</taxon>
        <taxon>Tracheophyta</taxon>
        <taxon>Spermatophyta</taxon>
        <taxon>Magnoliopsida</taxon>
        <taxon>eudicotyledons</taxon>
        <taxon>Gunneridae</taxon>
        <taxon>Pentapetalae</taxon>
        <taxon>rosids</taxon>
        <taxon>malvids</taxon>
        <taxon>Sapindales</taxon>
        <taxon>Sapindaceae</taxon>
        <taxon>Hippocastanoideae</taxon>
        <taxon>Acereae</taxon>
        <taxon>Dipteronia</taxon>
    </lineage>
</organism>
<feature type="transmembrane region" description="Helical" evidence="9">
    <location>
        <begin position="85"/>
        <end position="102"/>
    </location>
</feature>
<evidence type="ECO:0000256" key="2">
    <source>
        <dbReference type="ARBA" id="ARBA00007808"/>
    </source>
</evidence>
<dbReference type="InterPro" id="IPR038665">
    <property type="entry name" value="Voltage-dep_anion_channel_sf"/>
</dbReference>
<accession>A0AAE0CR79</accession>
<keyword evidence="8 9" id="KW-0472">Membrane</keyword>
<feature type="transmembrane region" description="Helical" evidence="9">
    <location>
        <begin position="12"/>
        <end position="35"/>
    </location>
</feature>
<dbReference type="GO" id="GO:0012505">
    <property type="term" value="C:endomembrane system"/>
    <property type="evidence" value="ECO:0007669"/>
    <property type="project" value="UniProtKB-SubCell"/>
</dbReference>
<protein>
    <submittedName>
        <fullName evidence="10">Uncharacterized protein</fullName>
    </submittedName>
</protein>
<evidence type="ECO:0000313" key="11">
    <source>
        <dbReference type="Proteomes" id="UP001280121"/>
    </source>
</evidence>
<keyword evidence="3" id="KW-0813">Transport</keyword>
<dbReference type="Gene3D" id="1.50.10.150">
    <property type="entry name" value="Voltage-dependent anion channel"/>
    <property type="match status" value="1"/>
</dbReference>
<feature type="transmembrane region" description="Helical" evidence="9">
    <location>
        <begin position="226"/>
        <end position="251"/>
    </location>
</feature>
<dbReference type="Proteomes" id="UP001280121">
    <property type="component" value="Unassembled WGS sequence"/>
</dbReference>
<evidence type="ECO:0000256" key="8">
    <source>
        <dbReference type="ARBA" id="ARBA00023136"/>
    </source>
</evidence>
<evidence type="ECO:0000256" key="6">
    <source>
        <dbReference type="ARBA" id="ARBA00022989"/>
    </source>
</evidence>
<dbReference type="PANTHER" id="PTHR31269">
    <property type="entry name" value="S-TYPE ANION CHANNEL SLAH3"/>
    <property type="match status" value="1"/>
</dbReference>
<proteinExistence type="inferred from homology"/>
<keyword evidence="7" id="KW-0406">Ion transport</keyword>
<feature type="transmembrane region" description="Helical" evidence="9">
    <location>
        <begin position="143"/>
        <end position="166"/>
    </location>
</feature>
<dbReference type="GO" id="GO:0006873">
    <property type="term" value="P:intracellular monoatomic ion homeostasis"/>
    <property type="evidence" value="ECO:0007669"/>
    <property type="project" value="InterPro"/>
</dbReference>
<sequence length="254" mass="28442">MLVLLQKRESRFLHHVGVNYFFVPWISFLLLLQSAPFFTPKSVSSLILWWVFAVPVLALDVKIYGQWFTKGKRFLSTVANPTSQLSVIGNLVGAQAAANMGWKESAVCMFSLGMVHYLVLFDVFVTLYLRLSGSDRLPVMLRPVFFLCIAALSVASLAWESIAGAFDTASKMLFFLSLSLFLFTSLTNTFQEIERSFNVAWWAYSFPLTVLALASTEYAQQVKGTIAHLLMLVLSALSVLIALCLTLFTLLNMH</sequence>
<comment type="similarity">
    <text evidence="2">Belongs to the SLAC1 S-type anion channel family.</text>
</comment>
<evidence type="ECO:0000256" key="3">
    <source>
        <dbReference type="ARBA" id="ARBA00022448"/>
    </source>
</evidence>
<feature type="transmembrane region" description="Helical" evidence="9">
    <location>
        <begin position="197"/>
        <end position="214"/>
    </location>
</feature>
<keyword evidence="4" id="KW-1003">Cell membrane</keyword>
<feature type="transmembrane region" description="Helical" evidence="9">
    <location>
        <begin position="114"/>
        <end position="131"/>
    </location>
</feature>
<dbReference type="GO" id="GO:0005886">
    <property type="term" value="C:plasma membrane"/>
    <property type="evidence" value="ECO:0007669"/>
    <property type="project" value="UniProtKB-SubCell"/>
</dbReference>
<evidence type="ECO:0000313" key="10">
    <source>
        <dbReference type="EMBL" id="KAK2660640.1"/>
    </source>
</evidence>
<gene>
    <name evidence="10" type="ORF">Ddye_007173</name>
</gene>
<evidence type="ECO:0000256" key="5">
    <source>
        <dbReference type="ARBA" id="ARBA00022692"/>
    </source>
</evidence>
<dbReference type="EMBL" id="JANJYI010000002">
    <property type="protein sequence ID" value="KAK2660640.1"/>
    <property type="molecule type" value="Genomic_DNA"/>
</dbReference>
<evidence type="ECO:0000256" key="4">
    <source>
        <dbReference type="ARBA" id="ARBA00022475"/>
    </source>
</evidence>